<evidence type="ECO:0000313" key="4">
    <source>
        <dbReference type="EMBL" id="OAQ62883.1"/>
    </source>
</evidence>
<dbReference type="InterPro" id="IPR051019">
    <property type="entry name" value="VLCFA-Steroid_DH"/>
</dbReference>
<dbReference type="SUPFAM" id="SSF51735">
    <property type="entry name" value="NAD(P)-binding Rossmann-fold domains"/>
    <property type="match status" value="1"/>
</dbReference>
<protein>
    <submittedName>
        <fullName evidence="4">Short chain dehydrogenase domain-containing protein</fullName>
    </submittedName>
</protein>
<accession>A0A179FCV1</accession>
<comment type="similarity">
    <text evidence="1">Belongs to the short-chain dehydrogenases/reductases (SDR) family.</text>
</comment>
<dbReference type="Gene3D" id="3.40.50.720">
    <property type="entry name" value="NAD(P)-binding Rossmann-like Domain"/>
    <property type="match status" value="1"/>
</dbReference>
<evidence type="ECO:0000313" key="5">
    <source>
        <dbReference type="Proteomes" id="UP000078397"/>
    </source>
</evidence>
<evidence type="ECO:0000256" key="3">
    <source>
        <dbReference type="SAM" id="Phobius"/>
    </source>
</evidence>
<dbReference type="OrthoDB" id="47007at2759"/>
<dbReference type="Proteomes" id="UP000078397">
    <property type="component" value="Unassembled WGS sequence"/>
</dbReference>
<dbReference type="STRING" id="1380566.A0A179FCV1"/>
<organism evidence="4 5">
    <name type="scientific">Pochonia chlamydosporia 170</name>
    <dbReference type="NCBI Taxonomy" id="1380566"/>
    <lineage>
        <taxon>Eukaryota</taxon>
        <taxon>Fungi</taxon>
        <taxon>Dikarya</taxon>
        <taxon>Ascomycota</taxon>
        <taxon>Pezizomycotina</taxon>
        <taxon>Sordariomycetes</taxon>
        <taxon>Hypocreomycetidae</taxon>
        <taxon>Hypocreales</taxon>
        <taxon>Clavicipitaceae</taxon>
        <taxon>Pochonia</taxon>
    </lineage>
</organism>
<dbReference type="InterPro" id="IPR002347">
    <property type="entry name" value="SDR_fam"/>
</dbReference>
<evidence type="ECO:0000256" key="1">
    <source>
        <dbReference type="ARBA" id="ARBA00006484"/>
    </source>
</evidence>
<name>A0A179FCV1_METCM</name>
<feature type="transmembrane region" description="Helical" evidence="3">
    <location>
        <begin position="6"/>
        <end position="24"/>
    </location>
</feature>
<keyword evidence="2" id="KW-0560">Oxidoreductase</keyword>
<keyword evidence="5" id="KW-1185">Reference proteome</keyword>
<keyword evidence="3" id="KW-0812">Transmembrane</keyword>
<dbReference type="AlphaFoldDB" id="A0A179FCV1"/>
<dbReference type="RefSeq" id="XP_018140463.1">
    <property type="nucleotide sequence ID" value="XM_018287452.1"/>
</dbReference>
<keyword evidence="3" id="KW-1133">Transmembrane helix</keyword>
<proteinExistence type="inferred from homology"/>
<comment type="caution">
    <text evidence="4">The sequence shown here is derived from an EMBL/GenBank/DDBJ whole genome shotgun (WGS) entry which is preliminary data.</text>
</comment>
<dbReference type="Pfam" id="PF00106">
    <property type="entry name" value="adh_short"/>
    <property type="match status" value="1"/>
</dbReference>
<evidence type="ECO:0000256" key="2">
    <source>
        <dbReference type="ARBA" id="ARBA00023002"/>
    </source>
</evidence>
<sequence length="319" mass="34917">MGINVLYILAAIAAIGAGTLVLFGKPARKFISFHFRTPTEPLQKYKWADHALIAGGSTGIGLGIAKELVKHGFAVFLTGNVSDELQAAKASIQSATPGARVTCVIVDAVNASANQIDGIADIFRGLRVSILVNNVGETLGQSGRHSAAGGDAMSHSDRISRFTARLTIAMLPLLSQGRSRYTGGLVFNILDQGVAMPYSAMYDATTAFSHRPKITNIFWELKDALEGGQIHYLDVAPGDLLSQRNSKYAASKAEYVGKRVILNVDEALKQSSRAICPYWWHDLKWRWMSWMKKDVLDREEVKTIGIKRDGWDAYAEDME</sequence>
<dbReference type="InterPro" id="IPR036291">
    <property type="entry name" value="NAD(P)-bd_dom_sf"/>
</dbReference>
<dbReference type="GeneID" id="28851446"/>
<dbReference type="PANTHER" id="PTHR43899:SF13">
    <property type="entry name" value="RH59310P"/>
    <property type="match status" value="1"/>
</dbReference>
<gene>
    <name evidence="4" type="ORF">VFPPC_08808</name>
</gene>
<dbReference type="PANTHER" id="PTHR43899">
    <property type="entry name" value="RH59310P"/>
    <property type="match status" value="1"/>
</dbReference>
<dbReference type="EMBL" id="LSBJ02000006">
    <property type="protein sequence ID" value="OAQ62883.1"/>
    <property type="molecule type" value="Genomic_DNA"/>
</dbReference>
<reference evidence="4 5" key="1">
    <citation type="journal article" date="2016" name="PLoS Pathog.">
        <title>Biosynthesis of antibiotic leucinostatins in bio-control fungus Purpureocillium lilacinum and their inhibition on phytophthora revealed by genome mining.</title>
        <authorList>
            <person name="Wang G."/>
            <person name="Liu Z."/>
            <person name="Lin R."/>
            <person name="Li E."/>
            <person name="Mao Z."/>
            <person name="Ling J."/>
            <person name="Yang Y."/>
            <person name="Yin W.B."/>
            <person name="Xie B."/>
        </authorList>
    </citation>
    <scope>NUCLEOTIDE SEQUENCE [LARGE SCALE GENOMIC DNA]</scope>
    <source>
        <strain evidence="4">170</strain>
    </source>
</reference>
<dbReference type="KEGG" id="pchm:VFPPC_08808"/>
<dbReference type="PRINTS" id="PR00081">
    <property type="entry name" value="GDHRDH"/>
</dbReference>
<keyword evidence="3" id="KW-0472">Membrane</keyword>
<dbReference type="GO" id="GO:0016491">
    <property type="term" value="F:oxidoreductase activity"/>
    <property type="evidence" value="ECO:0007669"/>
    <property type="project" value="UniProtKB-KW"/>
</dbReference>
<dbReference type="GO" id="GO:0005783">
    <property type="term" value="C:endoplasmic reticulum"/>
    <property type="evidence" value="ECO:0007669"/>
    <property type="project" value="TreeGrafter"/>
</dbReference>